<evidence type="ECO:0000259" key="1">
    <source>
        <dbReference type="Pfam" id="PF01425"/>
    </source>
</evidence>
<name>A0A193GBA1_9BORD</name>
<sequence length="501" mass="54138">MPQPLTSWSALELRHAIGAKAISPVELLQACLARIEAINPYLNAVTATCFDRARQEARAAEAAVLRGDPLGVLHGLPFGVKDLEETEGLLTTYGSPMYRNHVPAADNLMVARMRAAGAIVVGKTNVPELGAGANTRNPVWGATGNPFDPRLNCGGSSGGSAVALATDMLPLCTGSDTGGSLRIPAAKCGVVGFRPSPGLVPVERRALGWTPISVVGPMGRCMDDVGLHLSAIAGRSDNDPLSYDVDATAFARLRQRDLASLRVGYTVDFGVCDVDDDIRRVFLSRIESMRHLFKSCAPVQPDLAAADRCFDVIRAANYVARYRDAYERDPANLGPNPRANYEMGASMTLADHTAAHLDQTRMFKSFQSLFQDYDIILSPTTPVTPFAWTQLALDRINGKPLENYYRWLALTYVVTLMTNPALSMPCGRDHAGMPFGMQVIGGFRQDLALLEACKSLEWAWARIPDLGRPLPDLQRLRAQPPLDFRGGLVTAPPDAALVRAG</sequence>
<keyword evidence="3" id="KW-1185">Reference proteome</keyword>
<organism evidence="2 3">
    <name type="scientific">Bordetella flabilis</name>
    <dbReference type="NCBI Taxonomy" id="463014"/>
    <lineage>
        <taxon>Bacteria</taxon>
        <taxon>Pseudomonadati</taxon>
        <taxon>Pseudomonadota</taxon>
        <taxon>Betaproteobacteria</taxon>
        <taxon>Burkholderiales</taxon>
        <taxon>Alcaligenaceae</taxon>
        <taxon>Bordetella</taxon>
    </lineage>
</organism>
<reference evidence="2 3" key="1">
    <citation type="submission" date="2016-06" db="EMBL/GenBank/DDBJ databases">
        <title>Complete genome sequences of Bordetella bronchialis and Bordetella flabilis.</title>
        <authorList>
            <person name="LiPuma J.J."/>
            <person name="Spilker T."/>
        </authorList>
    </citation>
    <scope>NUCLEOTIDE SEQUENCE [LARGE SCALE GENOMIC DNA]</scope>
    <source>
        <strain evidence="2 3">AU10664</strain>
    </source>
</reference>
<dbReference type="Proteomes" id="UP000091926">
    <property type="component" value="Chromosome"/>
</dbReference>
<dbReference type="AlphaFoldDB" id="A0A193GBA1"/>
<dbReference type="InterPro" id="IPR036928">
    <property type="entry name" value="AS_sf"/>
</dbReference>
<gene>
    <name evidence="2" type="ORF">BAU07_04970</name>
</gene>
<evidence type="ECO:0000313" key="2">
    <source>
        <dbReference type="EMBL" id="ANN76554.1"/>
    </source>
</evidence>
<dbReference type="Pfam" id="PF01425">
    <property type="entry name" value="Amidase"/>
    <property type="match status" value="1"/>
</dbReference>
<dbReference type="EMBL" id="CP016172">
    <property type="protein sequence ID" value="ANN76554.1"/>
    <property type="molecule type" value="Genomic_DNA"/>
</dbReference>
<proteinExistence type="predicted"/>
<dbReference type="PANTHER" id="PTHR11895:SF76">
    <property type="entry name" value="INDOLEACETAMIDE HYDROLASE"/>
    <property type="match status" value="1"/>
</dbReference>
<dbReference type="KEGG" id="bfz:BAU07_04970"/>
<feature type="domain" description="Amidase" evidence="1">
    <location>
        <begin position="26"/>
        <end position="450"/>
    </location>
</feature>
<accession>A0A193GBA1</accession>
<dbReference type="RefSeq" id="WP_066654641.1">
    <property type="nucleotide sequence ID" value="NZ_CBCSCL010000045.1"/>
</dbReference>
<dbReference type="OrthoDB" id="8576090at2"/>
<dbReference type="STRING" id="463014.BAU07_04970"/>
<dbReference type="Gene3D" id="3.90.1300.10">
    <property type="entry name" value="Amidase signature (AS) domain"/>
    <property type="match status" value="1"/>
</dbReference>
<protein>
    <submittedName>
        <fullName evidence="2">Amidase</fullName>
    </submittedName>
</protein>
<dbReference type="InterPro" id="IPR000120">
    <property type="entry name" value="Amidase"/>
</dbReference>
<dbReference type="SUPFAM" id="SSF75304">
    <property type="entry name" value="Amidase signature (AS) enzymes"/>
    <property type="match status" value="1"/>
</dbReference>
<dbReference type="PANTHER" id="PTHR11895">
    <property type="entry name" value="TRANSAMIDASE"/>
    <property type="match status" value="1"/>
</dbReference>
<evidence type="ECO:0000313" key="3">
    <source>
        <dbReference type="Proteomes" id="UP000091926"/>
    </source>
</evidence>
<dbReference type="GO" id="GO:0003824">
    <property type="term" value="F:catalytic activity"/>
    <property type="evidence" value="ECO:0007669"/>
    <property type="project" value="InterPro"/>
</dbReference>
<dbReference type="InterPro" id="IPR023631">
    <property type="entry name" value="Amidase_dom"/>
</dbReference>